<evidence type="ECO:0000259" key="3">
    <source>
        <dbReference type="Pfam" id="PF07589"/>
    </source>
</evidence>
<name>A0ABV2PWP3_9GAMM</name>
<evidence type="ECO:0000313" key="5">
    <source>
        <dbReference type="Proteomes" id="UP001549251"/>
    </source>
</evidence>
<dbReference type="RefSeq" id="WP_354548461.1">
    <property type="nucleotide sequence ID" value="NZ_JBEPSD010000001.1"/>
</dbReference>
<feature type="chain" id="PRO_5045060112" description="Ice-binding protein C-terminal domain-containing protein" evidence="2">
    <location>
        <begin position="33"/>
        <end position="212"/>
    </location>
</feature>
<proteinExistence type="predicted"/>
<organism evidence="4 5">
    <name type="scientific">Rhodanobacter soli</name>
    <dbReference type="NCBI Taxonomy" id="590609"/>
    <lineage>
        <taxon>Bacteria</taxon>
        <taxon>Pseudomonadati</taxon>
        <taxon>Pseudomonadota</taxon>
        <taxon>Gammaproteobacteria</taxon>
        <taxon>Lysobacterales</taxon>
        <taxon>Rhodanobacteraceae</taxon>
        <taxon>Rhodanobacter</taxon>
    </lineage>
</organism>
<dbReference type="NCBIfam" id="TIGR02595">
    <property type="entry name" value="PEP_CTERM"/>
    <property type="match status" value="1"/>
</dbReference>
<feature type="signal peptide" evidence="2">
    <location>
        <begin position="1"/>
        <end position="32"/>
    </location>
</feature>
<keyword evidence="1" id="KW-1133">Transmembrane helix</keyword>
<accession>A0ABV2PWP3</accession>
<dbReference type="InterPro" id="IPR013424">
    <property type="entry name" value="Ice-binding_C"/>
</dbReference>
<evidence type="ECO:0000256" key="1">
    <source>
        <dbReference type="SAM" id="Phobius"/>
    </source>
</evidence>
<keyword evidence="2" id="KW-0732">Signal</keyword>
<keyword evidence="1" id="KW-0472">Membrane</keyword>
<reference evidence="4 5" key="1">
    <citation type="submission" date="2024-06" db="EMBL/GenBank/DDBJ databases">
        <title>Sorghum-associated microbial communities from plants grown in Nebraska, USA.</title>
        <authorList>
            <person name="Schachtman D."/>
        </authorList>
    </citation>
    <scope>NUCLEOTIDE SEQUENCE [LARGE SCALE GENOMIC DNA]</scope>
    <source>
        <strain evidence="4 5">1757</strain>
    </source>
</reference>
<evidence type="ECO:0000256" key="2">
    <source>
        <dbReference type="SAM" id="SignalP"/>
    </source>
</evidence>
<dbReference type="Pfam" id="PF07589">
    <property type="entry name" value="PEP-CTERM"/>
    <property type="match status" value="1"/>
</dbReference>
<dbReference type="Proteomes" id="UP001549251">
    <property type="component" value="Unassembled WGS sequence"/>
</dbReference>
<keyword evidence="1" id="KW-0812">Transmembrane</keyword>
<feature type="transmembrane region" description="Helical" evidence="1">
    <location>
        <begin position="186"/>
        <end position="204"/>
    </location>
</feature>
<keyword evidence="5" id="KW-1185">Reference proteome</keyword>
<comment type="caution">
    <text evidence="4">The sequence shown here is derived from an EMBL/GenBank/DDBJ whole genome shotgun (WGS) entry which is preliminary data.</text>
</comment>
<gene>
    <name evidence="4" type="ORF">ABIE04_001600</name>
</gene>
<evidence type="ECO:0000313" key="4">
    <source>
        <dbReference type="EMBL" id="MET4569273.1"/>
    </source>
</evidence>
<dbReference type="EMBL" id="JBEPSD010000001">
    <property type="protein sequence ID" value="MET4569273.1"/>
    <property type="molecule type" value="Genomic_DNA"/>
</dbReference>
<feature type="domain" description="Ice-binding protein C-terminal" evidence="3">
    <location>
        <begin position="181"/>
        <end position="207"/>
    </location>
</feature>
<sequence length="212" mass="21859">MSNFLTVSLKRFVSPSLALLTAIALTPCAANATPYVVKLVQQGTNVVATGSGAIELAGLTFEYGTFTGGATLWPSSGFAMTGSQSNVALDTYTGFVGPTSFGSGTIVGGDVNTGDTVGIIGSSSYYGITNLWVPSGYVSEDALLGTSTYYNANFASLGVTPGTYTWTWGTGADQSFTLVAAVPEPAALGMFGLGVLLIGGFIKLRRREQRQS</sequence>
<protein>
    <recommendedName>
        <fullName evidence="3">Ice-binding protein C-terminal domain-containing protein</fullName>
    </recommendedName>
</protein>